<keyword evidence="12" id="KW-0732">Signal</keyword>
<dbReference type="InterPro" id="IPR001579">
    <property type="entry name" value="Glyco_hydro_18_chit_AS"/>
</dbReference>
<name>A0A9P6EUC4_9AGAR</name>
<evidence type="ECO:0000256" key="7">
    <source>
        <dbReference type="ARBA" id="ARBA00023295"/>
    </source>
</evidence>
<dbReference type="GO" id="GO:0006032">
    <property type="term" value="P:chitin catabolic process"/>
    <property type="evidence" value="ECO:0007669"/>
    <property type="project" value="UniProtKB-KW"/>
</dbReference>
<dbReference type="GO" id="GO:0008843">
    <property type="term" value="F:endochitinase activity"/>
    <property type="evidence" value="ECO:0007669"/>
    <property type="project" value="UniProtKB-EC"/>
</dbReference>
<feature type="region of interest" description="Disordered" evidence="11">
    <location>
        <begin position="310"/>
        <end position="418"/>
    </location>
</feature>
<dbReference type="EMBL" id="MU157824">
    <property type="protein sequence ID" value="KAF9535506.1"/>
    <property type="molecule type" value="Genomic_DNA"/>
</dbReference>
<evidence type="ECO:0000256" key="6">
    <source>
        <dbReference type="ARBA" id="ARBA00023277"/>
    </source>
</evidence>
<keyword evidence="8" id="KW-0624">Polysaccharide degradation</keyword>
<sequence>MLFSILALFAASIMPALGFSSQRTDNLAVYWGQDGAGQQQSLGFYCDDDTIDVIPLAFLYTFFGQGGMPILDFSNICSNGGKAFSGTGLADCSYMAADIQKCQAKGKLITLSLGGATANVGFGNSGDAASFANTIWNLFLGGNGPMRPFGNAILDGVDLDIENGSSMFYDTFVNTLRSLMQSSAKKFYITAAPQCPFPDAKVGQALSSSYFDAVYVQFYNNYCETSSPSDFNFATWDNWAKTQSLNKNVKVYLGAPGSPAAAGSGYVPPQNLIDMARDAQQKYSSFGGIMLWDADTAYNNNRFHVTVKNGIRNGGSAPPDTPLPSSSYTGYPNPTQTYPGSPTPTSTRTGRPRSTKPSAAPTISSSIVKVVSPTTPRPDPRASGRVRRPSSWTDNPDAENNDELTKPMRRDSRFFRRK</sequence>
<feature type="compositionally biased region" description="Polar residues" evidence="11">
    <location>
        <begin position="323"/>
        <end position="333"/>
    </location>
</feature>
<dbReference type="InterPro" id="IPR045321">
    <property type="entry name" value="Cts1-like"/>
</dbReference>
<evidence type="ECO:0000256" key="10">
    <source>
        <dbReference type="RuleBase" id="RU004453"/>
    </source>
</evidence>
<comment type="similarity">
    <text evidence="10">Belongs to the glycosyl hydrolase 18 family.</text>
</comment>
<comment type="caution">
    <text evidence="14">The sequence shown here is derived from an EMBL/GenBank/DDBJ whole genome shotgun (WGS) entry which is preliminary data.</text>
</comment>
<dbReference type="AlphaFoldDB" id="A0A9P6EUC4"/>
<gene>
    <name evidence="14" type="ORF">CPB83DRAFT_801956</name>
</gene>
<proteinExistence type="inferred from homology"/>
<dbReference type="Gene3D" id="3.20.20.80">
    <property type="entry name" value="Glycosidases"/>
    <property type="match status" value="1"/>
</dbReference>
<keyword evidence="4 9" id="KW-0378">Hydrolase</keyword>
<reference evidence="14" key="1">
    <citation type="submission" date="2020-11" db="EMBL/GenBank/DDBJ databases">
        <authorList>
            <consortium name="DOE Joint Genome Institute"/>
            <person name="Ahrendt S."/>
            <person name="Riley R."/>
            <person name="Andreopoulos W."/>
            <person name="Labutti K."/>
            <person name="Pangilinan J."/>
            <person name="Ruiz-Duenas F.J."/>
            <person name="Barrasa J.M."/>
            <person name="Sanchez-Garcia M."/>
            <person name="Camarero S."/>
            <person name="Miyauchi S."/>
            <person name="Serrano A."/>
            <person name="Linde D."/>
            <person name="Babiker R."/>
            <person name="Drula E."/>
            <person name="Ayuso-Fernandez I."/>
            <person name="Pacheco R."/>
            <person name="Padilla G."/>
            <person name="Ferreira P."/>
            <person name="Barriuso J."/>
            <person name="Kellner H."/>
            <person name="Castanera R."/>
            <person name="Alfaro M."/>
            <person name="Ramirez L."/>
            <person name="Pisabarro A.G."/>
            <person name="Kuo A."/>
            <person name="Tritt A."/>
            <person name="Lipzen A."/>
            <person name="He G."/>
            <person name="Yan M."/>
            <person name="Ng V."/>
            <person name="Cullen D."/>
            <person name="Martin F."/>
            <person name="Rosso M.-N."/>
            <person name="Henrissat B."/>
            <person name="Hibbett D."/>
            <person name="Martinez A.T."/>
            <person name="Grigoriev I.V."/>
        </authorList>
    </citation>
    <scope>NUCLEOTIDE SEQUENCE</scope>
    <source>
        <strain evidence="14">CBS 506.95</strain>
    </source>
</reference>
<dbReference type="GO" id="GO:0008061">
    <property type="term" value="F:chitin binding"/>
    <property type="evidence" value="ECO:0007669"/>
    <property type="project" value="UniProtKB-KW"/>
</dbReference>
<feature type="compositionally biased region" description="Low complexity" evidence="11">
    <location>
        <begin position="334"/>
        <end position="349"/>
    </location>
</feature>
<evidence type="ECO:0000259" key="13">
    <source>
        <dbReference type="PROSITE" id="PS51910"/>
    </source>
</evidence>
<dbReference type="OrthoDB" id="6020543at2759"/>
<dbReference type="GO" id="GO:0000272">
    <property type="term" value="P:polysaccharide catabolic process"/>
    <property type="evidence" value="ECO:0007669"/>
    <property type="project" value="UniProtKB-KW"/>
</dbReference>
<comment type="catalytic activity">
    <reaction evidence="1">
        <text>Random endo-hydrolysis of N-acetyl-beta-D-glucosaminide (1-&gt;4)-beta-linkages in chitin and chitodextrins.</text>
        <dbReference type="EC" id="3.2.1.14"/>
    </reaction>
</comment>
<protein>
    <recommendedName>
        <fullName evidence="2">chitinase</fullName>
        <ecNumber evidence="2">3.2.1.14</ecNumber>
    </recommendedName>
</protein>
<feature type="compositionally biased region" description="Basic and acidic residues" evidence="11">
    <location>
        <begin position="403"/>
        <end position="418"/>
    </location>
</feature>
<evidence type="ECO:0000313" key="14">
    <source>
        <dbReference type="EMBL" id="KAF9535506.1"/>
    </source>
</evidence>
<dbReference type="PANTHER" id="PTHR45708:SF49">
    <property type="entry name" value="ENDOCHITINASE"/>
    <property type="match status" value="1"/>
</dbReference>
<evidence type="ECO:0000256" key="5">
    <source>
        <dbReference type="ARBA" id="ARBA00023024"/>
    </source>
</evidence>
<feature type="chain" id="PRO_5040172065" description="chitinase" evidence="12">
    <location>
        <begin position="19"/>
        <end position="418"/>
    </location>
</feature>
<dbReference type="Proteomes" id="UP000807306">
    <property type="component" value="Unassembled WGS sequence"/>
</dbReference>
<dbReference type="GO" id="GO:0005576">
    <property type="term" value="C:extracellular region"/>
    <property type="evidence" value="ECO:0007669"/>
    <property type="project" value="TreeGrafter"/>
</dbReference>
<dbReference type="PROSITE" id="PS51910">
    <property type="entry name" value="GH18_2"/>
    <property type="match status" value="1"/>
</dbReference>
<evidence type="ECO:0000256" key="2">
    <source>
        <dbReference type="ARBA" id="ARBA00012729"/>
    </source>
</evidence>
<evidence type="ECO:0000313" key="15">
    <source>
        <dbReference type="Proteomes" id="UP000807306"/>
    </source>
</evidence>
<evidence type="ECO:0000256" key="9">
    <source>
        <dbReference type="RuleBase" id="RU000489"/>
    </source>
</evidence>
<dbReference type="SUPFAM" id="SSF51445">
    <property type="entry name" value="(Trans)glycosidases"/>
    <property type="match status" value="1"/>
</dbReference>
<keyword evidence="3" id="KW-0147">Chitin-binding</keyword>
<dbReference type="CDD" id="cd02877">
    <property type="entry name" value="GH18_hevamine_XipI_class_III"/>
    <property type="match status" value="1"/>
</dbReference>
<dbReference type="EC" id="3.2.1.14" evidence="2"/>
<feature type="domain" description="GH18" evidence="13">
    <location>
        <begin position="25"/>
        <end position="314"/>
    </location>
</feature>
<keyword evidence="7 9" id="KW-0326">Glycosidase</keyword>
<dbReference type="InterPro" id="IPR050542">
    <property type="entry name" value="Glycosyl_Hydrlase18_Chitinase"/>
</dbReference>
<feature type="signal peptide" evidence="12">
    <location>
        <begin position="1"/>
        <end position="18"/>
    </location>
</feature>
<evidence type="ECO:0000256" key="11">
    <source>
        <dbReference type="SAM" id="MobiDB-lite"/>
    </source>
</evidence>
<dbReference type="InterPro" id="IPR001223">
    <property type="entry name" value="Glyco_hydro18_cat"/>
</dbReference>
<evidence type="ECO:0000256" key="3">
    <source>
        <dbReference type="ARBA" id="ARBA00022669"/>
    </source>
</evidence>
<dbReference type="InterPro" id="IPR017853">
    <property type="entry name" value="GH"/>
</dbReference>
<keyword evidence="6" id="KW-0119">Carbohydrate metabolism</keyword>
<evidence type="ECO:0000256" key="4">
    <source>
        <dbReference type="ARBA" id="ARBA00022801"/>
    </source>
</evidence>
<keyword evidence="5" id="KW-0146">Chitin degradation</keyword>
<evidence type="ECO:0000256" key="1">
    <source>
        <dbReference type="ARBA" id="ARBA00000822"/>
    </source>
</evidence>
<evidence type="ECO:0000256" key="12">
    <source>
        <dbReference type="SAM" id="SignalP"/>
    </source>
</evidence>
<dbReference type="PANTHER" id="PTHR45708">
    <property type="entry name" value="ENDOCHITINASE"/>
    <property type="match status" value="1"/>
</dbReference>
<dbReference type="PROSITE" id="PS01095">
    <property type="entry name" value="GH18_1"/>
    <property type="match status" value="1"/>
</dbReference>
<evidence type="ECO:0000256" key="8">
    <source>
        <dbReference type="ARBA" id="ARBA00023326"/>
    </source>
</evidence>
<dbReference type="Pfam" id="PF00704">
    <property type="entry name" value="Glyco_hydro_18"/>
    <property type="match status" value="1"/>
</dbReference>
<keyword evidence="15" id="KW-1185">Reference proteome</keyword>
<organism evidence="14 15">
    <name type="scientific">Crepidotus variabilis</name>
    <dbReference type="NCBI Taxonomy" id="179855"/>
    <lineage>
        <taxon>Eukaryota</taxon>
        <taxon>Fungi</taxon>
        <taxon>Dikarya</taxon>
        <taxon>Basidiomycota</taxon>
        <taxon>Agaricomycotina</taxon>
        <taxon>Agaricomycetes</taxon>
        <taxon>Agaricomycetidae</taxon>
        <taxon>Agaricales</taxon>
        <taxon>Agaricineae</taxon>
        <taxon>Crepidotaceae</taxon>
        <taxon>Crepidotus</taxon>
    </lineage>
</organism>
<accession>A0A9P6EUC4</accession>